<dbReference type="PANTHER" id="PTHR10000:SF55">
    <property type="entry name" value="5-AMINO-6-(5-PHOSPHO-D-RIBITYLAMINO)URACIL PHOSPHATASE YCSE"/>
    <property type="match status" value="1"/>
</dbReference>
<keyword evidence="2" id="KW-1185">Reference proteome</keyword>
<dbReference type="SFLD" id="SFLDG01140">
    <property type="entry name" value="C2.B:_Phosphomannomutase_and_P"/>
    <property type="match status" value="1"/>
</dbReference>
<sequence>MKLVAIDMDGTLLHSEKYVSDYTAEVVQRMKHEGHSFVIATGRSLDDAKEIVTKADIPAEAYVCANGAVIAEGNGKILKEEHLHINTATNIASWLNERHFYFHLATSNGIYATDDAYQFFLNDLHEYVRTQPNSEVLKEGIRDQADQHLKDIGLQMLPAPEDIPSHRFTAYKFLVLSLFPERLQMIRDAWENDGEINITSSGRDNLEIMPAEVGKGSGLQYIAEHLGIALENTVAIGDNYNDLSMFKTAGLSIAMGNAETEVKKITHTTTDDNDNDGVATAIEKHILKRNTLI</sequence>
<dbReference type="InterPro" id="IPR000150">
    <property type="entry name" value="Cof"/>
</dbReference>
<organism evidence="1 2">
    <name type="scientific">Geomicrobium halophilum</name>
    <dbReference type="NCBI Taxonomy" id="549000"/>
    <lineage>
        <taxon>Bacteria</taxon>
        <taxon>Bacillati</taxon>
        <taxon>Bacillota</taxon>
        <taxon>Bacilli</taxon>
        <taxon>Bacillales</taxon>
        <taxon>Geomicrobium</taxon>
    </lineage>
</organism>
<dbReference type="RefSeq" id="WP_184405309.1">
    <property type="nucleotide sequence ID" value="NZ_JACHHJ010000005.1"/>
</dbReference>
<dbReference type="GO" id="GO:0016791">
    <property type="term" value="F:phosphatase activity"/>
    <property type="evidence" value="ECO:0007669"/>
    <property type="project" value="TreeGrafter"/>
</dbReference>
<dbReference type="CDD" id="cd07516">
    <property type="entry name" value="HAD_Pase"/>
    <property type="match status" value="1"/>
</dbReference>
<evidence type="ECO:0008006" key="3">
    <source>
        <dbReference type="Google" id="ProtNLM"/>
    </source>
</evidence>
<dbReference type="GO" id="GO:0005829">
    <property type="term" value="C:cytosol"/>
    <property type="evidence" value="ECO:0007669"/>
    <property type="project" value="TreeGrafter"/>
</dbReference>
<dbReference type="NCBIfam" id="TIGR00099">
    <property type="entry name" value="Cof-subfamily"/>
    <property type="match status" value="1"/>
</dbReference>
<dbReference type="SUPFAM" id="SSF56784">
    <property type="entry name" value="HAD-like"/>
    <property type="match status" value="1"/>
</dbReference>
<gene>
    <name evidence="1" type="ORF">HNR44_003250</name>
</gene>
<dbReference type="PROSITE" id="PS01229">
    <property type="entry name" value="COF_2"/>
    <property type="match status" value="1"/>
</dbReference>
<comment type="caution">
    <text evidence="1">The sequence shown here is derived from an EMBL/GenBank/DDBJ whole genome shotgun (WGS) entry which is preliminary data.</text>
</comment>
<dbReference type="Gene3D" id="3.40.50.1000">
    <property type="entry name" value="HAD superfamily/HAD-like"/>
    <property type="match status" value="1"/>
</dbReference>
<evidence type="ECO:0000313" key="2">
    <source>
        <dbReference type="Proteomes" id="UP000568839"/>
    </source>
</evidence>
<dbReference type="InterPro" id="IPR006379">
    <property type="entry name" value="HAD-SF_hydro_IIB"/>
</dbReference>
<dbReference type="AlphaFoldDB" id="A0A841PVN1"/>
<dbReference type="Proteomes" id="UP000568839">
    <property type="component" value="Unassembled WGS sequence"/>
</dbReference>
<name>A0A841PVN1_9BACL</name>
<evidence type="ECO:0000313" key="1">
    <source>
        <dbReference type="EMBL" id="MBB6451256.1"/>
    </source>
</evidence>
<dbReference type="InterPro" id="IPR036412">
    <property type="entry name" value="HAD-like_sf"/>
</dbReference>
<proteinExistence type="predicted"/>
<reference evidence="1 2" key="1">
    <citation type="submission" date="2020-08" db="EMBL/GenBank/DDBJ databases">
        <title>Genomic Encyclopedia of Type Strains, Phase IV (KMG-IV): sequencing the most valuable type-strain genomes for metagenomic binning, comparative biology and taxonomic classification.</title>
        <authorList>
            <person name="Goeker M."/>
        </authorList>
    </citation>
    <scope>NUCLEOTIDE SEQUENCE [LARGE SCALE GENOMIC DNA]</scope>
    <source>
        <strain evidence="1 2">DSM 21769</strain>
    </source>
</reference>
<dbReference type="SFLD" id="SFLDS00003">
    <property type="entry name" value="Haloacid_Dehalogenase"/>
    <property type="match status" value="1"/>
</dbReference>
<accession>A0A841PVN1</accession>
<dbReference type="NCBIfam" id="TIGR01484">
    <property type="entry name" value="HAD-SF-IIB"/>
    <property type="match status" value="1"/>
</dbReference>
<dbReference type="PANTHER" id="PTHR10000">
    <property type="entry name" value="PHOSPHOSERINE PHOSPHATASE"/>
    <property type="match status" value="1"/>
</dbReference>
<dbReference type="InterPro" id="IPR023214">
    <property type="entry name" value="HAD_sf"/>
</dbReference>
<dbReference type="SFLD" id="SFLDG01144">
    <property type="entry name" value="C2.B.4:_PGP_Like"/>
    <property type="match status" value="1"/>
</dbReference>
<dbReference type="Gene3D" id="3.30.1240.10">
    <property type="match status" value="1"/>
</dbReference>
<dbReference type="EMBL" id="JACHHJ010000005">
    <property type="protein sequence ID" value="MBB6451256.1"/>
    <property type="molecule type" value="Genomic_DNA"/>
</dbReference>
<dbReference type="GO" id="GO:0000287">
    <property type="term" value="F:magnesium ion binding"/>
    <property type="evidence" value="ECO:0007669"/>
    <property type="project" value="TreeGrafter"/>
</dbReference>
<dbReference type="Pfam" id="PF08282">
    <property type="entry name" value="Hydrolase_3"/>
    <property type="match status" value="1"/>
</dbReference>
<protein>
    <recommendedName>
        <fullName evidence="3">Cof subfamily of IIB subfamily of haloacid dehalogenase superfamily/HAD-superfamily hydrolase, subfamily IIB</fullName>
    </recommendedName>
</protein>